<accession>A0A2H5QX29</accession>
<dbReference type="EMBL" id="BDQV01001123">
    <property type="protein sequence ID" value="GAY69178.1"/>
    <property type="molecule type" value="Genomic_DNA"/>
</dbReference>
<name>A0A2H5QX29_CITUN</name>
<evidence type="ECO:0000313" key="3">
    <source>
        <dbReference type="Proteomes" id="UP000236630"/>
    </source>
</evidence>
<sequence length="107" mass="11493">MALKYVFFILSLTCLIMANIANATSRNDCLNNNTKPSYDLATRLKASGGLTDQTDIGLDCCHAIESSPPAMLTSFGFTAEEGNILRGYRDASFALSTSGLASYLLIE</sequence>
<keyword evidence="3" id="KW-1185">Reference proteome</keyword>
<feature type="chain" id="PRO_5014117663" description="Prolamin-like domain-containing protein" evidence="1">
    <location>
        <begin position="24"/>
        <end position="107"/>
    </location>
</feature>
<evidence type="ECO:0000256" key="1">
    <source>
        <dbReference type="SAM" id="SignalP"/>
    </source>
</evidence>
<gene>
    <name evidence="2" type="ORF">CUMW_270010</name>
</gene>
<organism evidence="2 3">
    <name type="scientific">Citrus unshiu</name>
    <name type="common">Satsuma mandarin</name>
    <name type="synonym">Citrus nobilis var. unshiu</name>
    <dbReference type="NCBI Taxonomy" id="55188"/>
    <lineage>
        <taxon>Eukaryota</taxon>
        <taxon>Viridiplantae</taxon>
        <taxon>Streptophyta</taxon>
        <taxon>Embryophyta</taxon>
        <taxon>Tracheophyta</taxon>
        <taxon>Spermatophyta</taxon>
        <taxon>Magnoliopsida</taxon>
        <taxon>eudicotyledons</taxon>
        <taxon>Gunneridae</taxon>
        <taxon>Pentapetalae</taxon>
        <taxon>rosids</taxon>
        <taxon>malvids</taxon>
        <taxon>Sapindales</taxon>
        <taxon>Rutaceae</taxon>
        <taxon>Aurantioideae</taxon>
        <taxon>Citrus</taxon>
    </lineage>
</organism>
<dbReference type="AlphaFoldDB" id="A0A2H5QX29"/>
<feature type="signal peptide" evidence="1">
    <location>
        <begin position="1"/>
        <end position="23"/>
    </location>
</feature>
<evidence type="ECO:0008006" key="4">
    <source>
        <dbReference type="Google" id="ProtNLM"/>
    </source>
</evidence>
<protein>
    <recommendedName>
        <fullName evidence="4">Prolamin-like domain-containing protein</fullName>
    </recommendedName>
</protein>
<evidence type="ECO:0000313" key="2">
    <source>
        <dbReference type="EMBL" id="GAY69178.1"/>
    </source>
</evidence>
<comment type="caution">
    <text evidence="2">The sequence shown here is derived from an EMBL/GenBank/DDBJ whole genome shotgun (WGS) entry which is preliminary data.</text>
</comment>
<proteinExistence type="predicted"/>
<keyword evidence="1" id="KW-0732">Signal</keyword>
<dbReference type="Proteomes" id="UP000236630">
    <property type="component" value="Unassembled WGS sequence"/>
</dbReference>
<reference evidence="2 3" key="1">
    <citation type="journal article" date="2017" name="Front. Genet.">
        <title>Draft sequencing of the heterozygous diploid genome of Satsuma (Citrus unshiu Marc.) using a hybrid assembly approach.</title>
        <authorList>
            <person name="Shimizu T."/>
            <person name="Tanizawa Y."/>
            <person name="Mochizuki T."/>
            <person name="Nagasaki H."/>
            <person name="Yoshioka T."/>
            <person name="Toyoda A."/>
            <person name="Fujiyama A."/>
            <person name="Kaminuma E."/>
            <person name="Nakamura Y."/>
        </authorList>
    </citation>
    <scope>NUCLEOTIDE SEQUENCE [LARGE SCALE GENOMIC DNA]</scope>
    <source>
        <strain evidence="3">cv. Miyagawa wase</strain>
    </source>
</reference>